<feature type="domain" description="C3H1-type" evidence="7">
    <location>
        <begin position="331"/>
        <end position="359"/>
    </location>
</feature>
<sequence>MTEHDDLLAKIGQLAGQINRHKTQSSQPYQPSSHQSQYVSRHAPSHPGWAPYSRGRGRGRHAAPHRNRTLVLNNGTPGSAQSNISSPGPSSDNDGEARQSTTFNGWVAKRDRHMQLINSAVYDKEKQARAKAMEETRKFKEQRRTEREQTKVLRYAQAVGTGATVSTIAQPTAAHQILVNDIPFKISHGGSKLVRVASTGALHDPRVPGTGLPVLDDPNTAKITPKRVNVAGVTFVRSKNGNLHRLGAVASKKCVVDLVNTRAYANRHQRLPTTVKKRNELCKRFTSTGILFSNGPHPAPLPPPLFVDTNLHSPFLGTCYKGPSCPFVHDPNKVAICKDFLQTGQCSAGMSCDLSHEPSPHRSPTCMHFLRGRCSNPDCRYSHVRVTPGAPVCRAFATLGYCEKGASCEERHVHECPDYANTGACHKKRCQLPHVDRAGQIRKAAAAAARAEASADNEDESDQSSEEEDYDAIDSDDVDSDEFDDVSAELLEGVDSGETAQQHDFIKF</sequence>
<evidence type="ECO:0000256" key="5">
    <source>
        <dbReference type="PROSITE-ProRule" id="PRU00723"/>
    </source>
</evidence>
<dbReference type="InterPro" id="IPR036855">
    <property type="entry name" value="Znf_CCCH_sf"/>
</dbReference>
<feature type="compositionally biased region" description="Acidic residues" evidence="6">
    <location>
        <begin position="455"/>
        <end position="487"/>
    </location>
</feature>
<evidence type="ECO:0000256" key="4">
    <source>
        <dbReference type="ARBA" id="ARBA00022833"/>
    </source>
</evidence>
<reference evidence="9" key="1">
    <citation type="journal article" date="2015" name="Genome Announc.">
        <title>Draft genome sequence of the fungus Penicillium brasilianum MG11.</title>
        <authorList>
            <person name="Horn F."/>
            <person name="Linde J."/>
            <person name="Mattern D.J."/>
            <person name="Walther G."/>
            <person name="Guthke R."/>
            <person name="Brakhage A.A."/>
            <person name="Valiante V."/>
        </authorList>
    </citation>
    <scope>NUCLEOTIDE SEQUENCE [LARGE SCALE GENOMIC DNA]</scope>
    <source>
        <strain evidence="9">MG11</strain>
    </source>
</reference>
<keyword evidence="1 5" id="KW-0479">Metal-binding</keyword>
<feature type="zinc finger region" description="C3H1-type" evidence="5">
    <location>
        <begin position="387"/>
        <end position="415"/>
    </location>
</feature>
<accession>A0A0F7TQM7</accession>
<feature type="domain" description="C3H1-type" evidence="7">
    <location>
        <begin position="387"/>
        <end position="415"/>
    </location>
</feature>
<evidence type="ECO:0000256" key="2">
    <source>
        <dbReference type="ARBA" id="ARBA00022737"/>
    </source>
</evidence>
<evidence type="ECO:0000256" key="1">
    <source>
        <dbReference type="ARBA" id="ARBA00022723"/>
    </source>
</evidence>
<feature type="compositionally biased region" description="Polar residues" evidence="6">
    <location>
        <begin position="70"/>
        <end position="104"/>
    </location>
</feature>
<feature type="compositionally biased region" description="Basic residues" evidence="6">
    <location>
        <begin position="55"/>
        <end position="68"/>
    </location>
</feature>
<dbReference type="SUPFAM" id="SSF90229">
    <property type="entry name" value="CCCH zinc finger"/>
    <property type="match status" value="2"/>
</dbReference>
<feature type="region of interest" description="Disordered" evidence="6">
    <location>
        <begin position="20"/>
        <end position="105"/>
    </location>
</feature>
<feature type="domain" description="C3H1-type" evidence="7">
    <location>
        <begin position="360"/>
        <end position="386"/>
    </location>
</feature>
<evidence type="ECO:0000256" key="3">
    <source>
        <dbReference type="ARBA" id="ARBA00022771"/>
    </source>
</evidence>
<evidence type="ECO:0000313" key="8">
    <source>
        <dbReference type="EMBL" id="CEJ57755.1"/>
    </source>
</evidence>
<keyword evidence="3 5" id="KW-0863">Zinc-finger</keyword>
<dbReference type="EMBL" id="CDHK01000005">
    <property type="protein sequence ID" value="CEJ57755.1"/>
    <property type="molecule type" value="Genomic_DNA"/>
</dbReference>
<feature type="region of interest" description="Disordered" evidence="6">
    <location>
        <begin position="446"/>
        <end position="508"/>
    </location>
</feature>
<name>A0A0F7TQM7_PENBI</name>
<dbReference type="PROSITE" id="PS50103">
    <property type="entry name" value="ZF_C3H1"/>
    <property type="match status" value="3"/>
</dbReference>
<dbReference type="PANTHER" id="PTHR46156">
    <property type="entry name" value="CCCH ZINGC FINGER"/>
    <property type="match status" value="1"/>
</dbReference>
<evidence type="ECO:0000256" key="6">
    <source>
        <dbReference type="SAM" id="MobiDB-lite"/>
    </source>
</evidence>
<protein>
    <recommendedName>
        <fullName evidence="7">C3H1-type domain-containing protein</fullName>
    </recommendedName>
</protein>
<feature type="zinc finger region" description="C3H1-type" evidence="5">
    <location>
        <begin position="360"/>
        <end position="386"/>
    </location>
</feature>
<keyword evidence="2" id="KW-0677">Repeat</keyword>
<evidence type="ECO:0000313" key="9">
    <source>
        <dbReference type="Proteomes" id="UP000042958"/>
    </source>
</evidence>
<proteinExistence type="predicted"/>
<keyword evidence="4 5" id="KW-0862">Zinc</keyword>
<organism evidence="8 9">
    <name type="scientific">Penicillium brasilianum</name>
    <dbReference type="NCBI Taxonomy" id="104259"/>
    <lineage>
        <taxon>Eukaryota</taxon>
        <taxon>Fungi</taxon>
        <taxon>Dikarya</taxon>
        <taxon>Ascomycota</taxon>
        <taxon>Pezizomycotina</taxon>
        <taxon>Eurotiomycetes</taxon>
        <taxon>Eurotiomycetidae</taxon>
        <taxon>Eurotiales</taxon>
        <taxon>Aspergillaceae</taxon>
        <taxon>Penicillium</taxon>
    </lineage>
</organism>
<dbReference type="Proteomes" id="UP000042958">
    <property type="component" value="Unassembled WGS sequence"/>
</dbReference>
<keyword evidence="9" id="KW-1185">Reference proteome</keyword>
<dbReference type="FunFam" id="4.10.1000.10:FF:000035">
    <property type="entry name" value="CCCH zinc finger protein, variant"/>
    <property type="match status" value="1"/>
</dbReference>
<dbReference type="STRING" id="104259.A0A0F7TQM7"/>
<gene>
    <name evidence="8" type="ORF">PMG11_06437</name>
</gene>
<feature type="zinc finger region" description="C3H1-type" evidence="5">
    <location>
        <begin position="331"/>
        <end position="359"/>
    </location>
</feature>
<dbReference type="Gene3D" id="4.10.1000.10">
    <property type="entry name" value="Zinc finger, CCCH-type"/>
    <property type="match status" value="2"/>
</dbReference>
<dbReference type="GO" id="GO:0008270">
    <property type="term" value="F:zinc ion binding"/>
    <property type="evidence" value="ECO:0007669"/>
    <property type="project" value="UniProtKB-KW"/>
</dbReference>
<dbReference type="SMART" id="SM00356">
    <property type="entry name" value="ZnF_C3H1"/>
    <property type="match status" value="4"/>
</dbReference>
<dbReference type="GO" id="GO:0005634">
    <property type="term" value="C:nucleus"/>
    <property type="evidence" value="ECO:0007669"/>
    <property type="project" value="TreeGrafter"/>
</dbReference>
<dbReference type="OrthoDB" id="410307at2759"/>
<dbReference type="InterPro" id="IPR000571">
    <property type="entry name" value="Znf_CCCH"/>
</dbReference>
<feature type="compositionally biased region" description="Low complexity" evidence="6">
    <location>
        <begin position="24"/>
        <end position="38"/>
    </location>
</feature>
<dbReference type="AlphaFoldDB" id="A0A0F7TQM7"/>
<evidence type="ECO:0000259" key="7">
    <source>
        <dbReference type="PROSITE" id="PS50103"/>
    </source>
</evidence>
<dbReference type="FunFam" id="4.10.1000.10:FF:000022">
    <property type="entry name" value="Zinc finger CCCH domain-containing protein 7"/>
    <property type="match status" value="1"/>
</dbReference>
<dbReference type="PANTHER" id="PTHR46156:SF1">
    <property type="entry name" value="ZINC FINGER CCCH DOMAIN-CONTAINING PROTEIN 3"/>
    <property type="match status" value="1"/>
</dbReference>